<reference evidence="1" key="1">
    <citation type="submission" date="2023-06" db="EMBL/GenBank/DDBJ databases">
        <title>Genome-scale phylogeny and comparative genomics of the fungal order Sordariales.</title>
        <authorList>
            <consortium name="Lawrence Berkeley National Laboratory"/>
            <person name="Hensen N."/>
            <person name="Bonometti L."/>
            <person name="Westerberg I."/>
            <person name="Brannstrom I.O."/>
            <person name="Guillou S."/>
            <person name="Cros-Aarteil S."/>
            <person name="Calhoun S."/>
            <person name="Haridas S."/>
            <person name="Kuo A."/>
            <person name="Mondo S."/>
            <person name="Pangilinan J."/>
            <person name="Riley R."/>
            <person name="Labutti K."/>
            <person name="Andreopoulos B."/>
            <person name="Lipzen A."/>
            <person name="Chen C."/>
            <person name="Yanf M."/>
            <person name="Daum C."/>
            <person name="Ng V."/>
            <person name="Clum A."/>
            <person name="Steindorff A."/>
            <person name="Ohm R."/>
            <person name="Martin F."/>
            <person name="Silar P."/>
            <person name="Natvig D."/>
            <person name="Lalanne C."/>
            <person name="Gautier V."/>
            <person name="Ament-Velasquez S.L."/>
            <person name="Kruys A."/>
            <person name="Hutchinson M.I."/>
            <person name="Powell A.J."/>
            <person name="Barry K."/>
            <person name="Miller A.N."/>
            <person name="Grigoriev I.V."/>
            <person name="Debuchy R."/>
            <person name="Gladieux P."/>
            <person name="Thoren M.H."/>
            <person name="Johannesson H."/>
        </authorList>
    </citation>
    <scope>NUCLEOTIDE SEQUENCE</scope>
    <source>
        <strain evidence="1">8032-3</strain>
    </source>
</reference>
<evidence type="ECO:0000313" key="1">
    <source>
        <dbReference type="EMBL" id="KAK1770444.1"/>
    </source>
</evidence>
<dbReference type="GeneID" id="85312868"/>
<dbReference type="PANTHER" id="PTHR42052:SF1">
    <property type="entry name" value="ABM DOMAIN-CONTAINING PROTEIN"/>
    <property type="match status" value="1"/>
</dbReference>
<proteinExistence type="predicted"/>
<dbReference type="Gene3D" id="3.30.70.100">
    <property type="match status" value="2"/>
</dbReference>
<name>A0AAJ0FPR5_9PEZI</name>
<evidence type="ECO:0000313" key="2">
    <source>
        <dbReference type="Proteomes" id="UP001244011"/>
    </source>
</evidence>
<accession>A0AAJ0FPR5</accession>
<sequence length="169" mass="19749">MFQQSEHPEKILVTVRWDSVPAHWDWIGSDENKQIMAGLSDHIAKDKVVLFHLDAEIFSRPAPQDAIPLLDSPLISLTRLFVDSDKKDAFSKKFNEVRGILEDFAKPHLARGGWRVDKEAETKEEFVLVCGWESLERHFEFAKDPRFNEYKEIPELVTETDIKHFKRFL</sequence>
<protein>
    <recommendedName>
        <fullName evidence="3">ABM domain-containing protein</fullName>
    </recommendedName>
</protein>
<dbReference type="Proteomes" id="UP001244011">
    <property type="component" value="Unassembled WGS sequence"/>
</dbReference>
<organism evidence="1 2">
    <name type="scientific">Phialemonium atrogriseum</name>
    <dbReference type="NCBI Taxonomy" id="1093897"/>
    <lineage>
        <taxon>Eukaryota</taxon>
        <taxon>Fungi</taxon>
        <taxon>Dikarya</taxon>
        <taxon>Ascomycota</taxon>
        <taxon>Pezizomycotina</taxon>
        <taxon>Sordariomycetes</taxon>
        <taxon>Sordariomycetidae</taxon>
        <taxon>Cephalothecales</taxon>
        <taxon>Cephalothecaceae</taxon>
        <taxon>Phialemonium</taxon>
    </lineage>
</organism>
<dbReference type="PANTHER" id="PTHR42052">
    <property type="entry name" value="ABM DOMAIN-CONTAINING PROTEIN"/>
    <property type="match status" value="1"/>
</dbReference>
<comment type="caution">
    <text evidence="1">The sequence shown here is derived from an EMBL/GenBank/DDBJ whole genome shotgun (WGS) entry which is preliminary data.</text>
</comment>
<dbReference type="EMBL" id="MU839000">
    <property type="protein sequence ID" value="KAK1770444.1"/>
    <property type="molecule type" value="Genomic_DNA"/>
</dbReference>
<gene>
    <name evidence="1" type="ORF">QBC33DRAFT_555927</name>
</gene>
<keyword evidence="2" id="KW-1185">Reference proteome</keyword>
<evidence type="ECO:0008006" key="3">
    <source>
        <dbReference type="Google" id="ProtNLM"/>
    </source>
</evidence>
<dbReference type="RefSeq" id="XP_060286657.1">
    <property type="nucleotide sequence ID" value="XM_060429681.1"/>
</dbReference>
<dbReference type="AlphaFoldDB" id="A0AAJ0FPR5"/>